<evidence type="ECO:0000313" key="1">
    <source>
        <dbReference type="EMBL" id="MYZ52603.1"/>
    </source>
</evidence>
<evidence type="ECO:0000313" key="2">
    <source>
        <dbReference type="Proteomes" id="UP000481947"/>
    </source>
</evidence>
<sequence>MALEHVVRKSQDWRARERAKTFLLLCQPLLSCEVAKVQDLNICTVRDTWQRWLREGMACLHDKPRSGAPSKPDQAAVDRLVQWAREEPLSATELLQRHVEAQGDPIHVETLIRILKANGLVW</sequence>
<gene>
    <name evidence="1" type="ORF">F5985_10750</name>
</gene>
<reference evidence="1 2" key="1">
    <citation type="submission" date="2019-09" db="EMBL/GenBank/DDBJ databases">
        <title>Identification of Malikia spinosa a prominent benzene-, toluene-, and ethylbenzene-degrading bacterium: enrichment, isolation and whole genome sequencing.</title>
        <authorList>
            <person name="Tancsics A."/>
            <person name="Revesz F."/>
            <person name="Kriszt B."/>
        </authorList>
    </citation>
    <scope>NUCLEOTIDE SEQUENCE [LARGE SCALE GENOMIC DNA]</scope>
    <source>
        <strain evidence="1 2">AB6</strain>
    </source>
</reference>
<name>A0A7C9NH30_9BURK</name>
<dbReference type="SUPFAM" id="SSF46689">
    <property type="entry name" value="Homeodomain-like"/>
    <property type="match status" value="1"/>
</dbReference>
<dbReference type="InterPro" id="IPR009057">
    <property type="entry name" value="Homeodomain-like_sf"/>
</dbReference>
<comment type="caution">
    <text evidence="1">The sequence shown here is derived from an EMBL/GenBank/DDBJ whole genome shotgun (WGS) entry which is preliminary data.</text>
</comment>
<dbReference type="AlphaFoldDB" id="A0A7C9NH30"/>
<protein>
    <submittedName>
        <fullName evidence="1">Helix-turn-helix domain-containing protein</fullName>
    </submittedName>
</protein>
<dbReference type="EMBL" id="VYSB01000010">
    <property type="protein sequence ID" value="MYZ52603.1"/>
    <property type="molecule type" value="Genomic_DNA"/>
</dbReference>
<organism evidence="1 2">
    <name type="scientific">Malikia spinosa</name>
    <dbReference type="NCBI Taxonomy" id="86180"/>
    <lineage>
        <taxon>Bacteria</taxon>
        <taxon>Pseudomonadati</taxon>
        <taxon>Pseudomonadota</taxon>
        <taxon>Betaproteobacteria</taxon>
        <taxon>Burkholderiales</taxon>
        <taxon>Comamonadaceae</taxon>
        <taxon>Malikia</taxon>
    </lineage>
</organism>
<dbReference type="Proteomes" id="UP000481947">
    <property type="component" value="Unassembled WGS sequence"/>
</dbReference>
<dbReference type="RefSeq" id="WP_161125418.1">
    <property type="nucleotide sequence ID" value="NZ_VYSB01000010.1"/>
</dbReference>
<dbReference type="Pfam" id="PF13565">
    <property type="entry name" value="HTH_32"/>
    <property type="match status" value="1"/>
</dbReference>
<proteinExistence type="predicted"/>
<accession>A0A7C9NH30</accession>